<organism evidence="2 3">
    <name type="scientific">Murimonas intestini</name>
    <dbReference type="NCBI Taxonomy" id="1337051"/>
    <lineage>
        <taxon>Bacteria</taxon>
        <taxon>Bacillati</taxon>
        <taxon>Bacillota</taxon>
        <taxon>Clostridia</taxon>
        <taxon>Lachnospirales</taxon>
        <taxon>Lachnospiraceae</taxon>
        <taxon>Murimonas</taxon>
    </lineage>
</organism>
<protein>
    <recommendedName>
        <fullName evidence="4">Dynamin</fullName>
    </recommendedName>
</protein>
<keyword evidence="3" id="KW-1185">Reference proteome</keyword>
<evidence type="ECO:0000313" key="3">
    <source>
        <dbReference type="Proteomes" id="UP000245412"/>
    </source>
</evidence>
<gene>
    <name evidence="2" type="ORF">C7383_11138</name>
</gene>
<keyword evidence="1" id="KW-1133">Transmembrane helix</keyword>
<feature type="transmembrane region" description="Helical" evidence="1">
    <location>
        <begin position="424"/>
        <end position="446"/>
    </location>
</feature>
<evidence type="ECO:0000256" key="1">
    <source>
        <dbReference type="SAM" id="Phobius"/>
    </source>
</evidence>
<dbReference type="Proteomes" id="UP000245412">
    <property type="component" value="Unassembled WGS sequence"/>
</dbReference>
<dbReference type="AlphaFoldDB" id="A0AB73T133"/>
<keyword evidence="1" id="KW-0472">Membrane</keyword>
<name>A0AB73T133_9FIRM</name>
<comment type="caution">
    <text evidence="2">The sequence shown here is derived from an EMBL/GenBank/DDBJ whole genome shotgun (WGS) entry which is preliminary data.</text>
</comment>
<keyword evidence="1" id="KW-0812">Transmembrane</keyword>
<evidence type="ECO:0008006" key="4">
    <source>
        <dbReference type="Google" id="ProtNLM"/>
    </source>
</evidence>
<reference evidence="2 3" key="1">
    <citation type="submission" date="2018-05" db="EMBL/GenBank/DDBJ databases">
        <authorList>
            <person name="Goeker M."/>
            <person name="Huntemann M."/>
            <person name="Clum A."/>
            <person name="Pillay M."/>
            <person name="Palaniappan K."/>
            <person name="Varghese N."/>
            <person name="Mikhailova N."/>
            <person name="Stamatis D."/>
            <person name="Reddy T."/>
            <person name="Daum C."/>
            <person name="Shapiro N."/>
            <person name="Ivanova N."/>
            <person name="Kyrpides N."/>
            <person name="Woyke T."/>
        </authorList>
    </citation>
    <scope>NUCLEOTIDE SEQUENCE [LARGE SCALE GENOMIC DNA]</scope>
    <source>
        <strain evidence="2 3">DSM 26524</strain>
    </source>
</reference>
<accession>A0AB73T133</accession>
<proteinExistence type="predicted"/>
<dbReference type="RefSeq" id="WP_109747509.1">
    <property type="nucleotide sequence ID" value="NZ_JANKBI010000011.1"/>
</dbReference>
<sequence>MNQFNCKNAEDICNGCLAIGRKLGSLAITQAGSEGLRQLQHSSKMRAAFISSRFQGLADALEEVFSISALPGDMNSSSVRSSVCIRYVHSDTETTDDVSAAQQLAGGEQPVHAVFQSASENLEKMDAELICDVNGFEDFDWKKEFAEIDYAFLVTSAVQMLTAKEREFVEQCVKRYFGLPRFAILVTDMGMINDPEAYEELKSRLDWYLDSLGRQCRSFEAGDGSLKQYIFDNLTNVGEELRNLSALQTAKLCCDETAEVLNEMQQHSAVDIEELESYITQLQKCGDGMRRKGAIAANNVHGELTGKAAFECITAVRKYGSQMYVNICEGIGQSSDLDKTARMIPDFISSAWKQLSVEQTKKMRSTAENIVSEMEEQMRLDAGEFFTDVPEWALDMICMQPAVPDRVELPQGETENKINRISKALLIGSVPVLILGSLPLALGTLIGSQAIKKLSREKIQAENREVLKREAHEICQRTTSELSEELKAALIDIAEKAEKDIKSAYDGFVSAVLNELVKQKESAQQVYGKMEEIRQAAQVDLPRLYAMISD</sequence>
<evidence type="ECO:0000313" key="2">
    <source>
        <dbReference type="EMBL" id="PWJ73708.1"/>
    </source>
</evidence>
<dbReference type="EMBL" id="QGGY01000011">
    <property type="protein sequence ID" value="PWJ73708.1"/>
    <property type="molecule type" value="Genomic_DNA"/>
</dbReference>